<evidence type="ECO:0000256" key="17">
    <source>
        <dbReference type="ARBA" id="ARBA00023065"/>
    </source>
</evidence>
<feature type="transmembrane region" description="Helical" evidence="19">
    <location>
        <begin position="100"/>
        <end position="121"/>
    </location>
</feature>
<keyword evidence="18 19" id="KW-0472">Membrane</keyword>
<evidence type="ECO:0000256" key="15">
    <source>
        <dbReference type="ARBA" id="ARBA00022989"/>
    </source>
</evidence>
<evidence type="ECO:0000256" key="13">
    <source>
        <dbReference type="ARBA" id="ARBA00022958"/>
    </source>
</evidence>
<dbReference type="InterPro" id="IPR004014">
    <property type="entry name" value="ATPase_P-typ_cation-transptr_N"/>
</dbReference>
<keyword evidence="12" id="KW-0460">Magnesium</keyword>
<dbReference type="GO" id="GO:0036376">
    <property type="term" value="P:sodium ion export across plasma membrane"/>
    <property type="evidence" value="ECO:0007669"/>
    <property type="project" value="TreeGrafter"/>
</dbReference>
<reference evidence="21 22" key="1">
    <citation type="submission" date="2019-11" db="EMBL/GenBank/DDBJ databases">
        <title>Strigops habroptila (kakapo) genome, bStrHab1, primary haplotype, v2.</title>
        <authorList>
            <person name="Jarvis E.D."/>
            <person name="Howard J."/>
            <person name="Rhie A."/>
            <person name="Phillippy A."/>
            <person name="Korlach J."/>
            <person name="Digby A."/>
            <person name="Iorns D."/>
            <person name="Eason D."/>
            <person name="Robertson B."/>
            <person name="Raemaekers T."/>
            <person name="Howe K."/>
            <person name="Lewin H."/>
            <person name="Damas J."/>
            <person name="Hastie A."/>
            <person name="Tracey A."/>
            <person name="Chow W."/>
            <person name="Fedrigo O."/>
        </authorList>
    </citation>
    <scope>NUCLEOTIDE SEQUENCE [LARGE SCALE GENOMIC DNA]</scope>
</reference>
<dbReference type="Gene3D" id="2.70.150.10">
    <property type="entry name" value="Calcium-transporting ATPase, cytoplasmic transduction domain A"/>
    <property type="match status" value="1"/>
</dbReference>
<evidence type="ECO:0000256" key="4">
    <source>
        <dbReference type="ARBA" id="ARBA00022538"/>
    </source>
</evidence>
<dbReference type="CDD" id="cd02608">
    <property type="entry name" value="P-type_ATPase_Na-K_like"/>
    <property type="match status" value="1"/>
</dbReference>
<dbReference type="PRINTS" id="PR00121">
    <property type="entry name" value="NAKATPASE"/>
</dbReference>
<dbReference type="SUPFAM" id="SSF56784">
    <property type="entry name" value="HAD-like"/>
    <property type="match status" value="1"/>
</dbReference>
<dbReference type="GO" id="GO:0016887">
    <property type="term" value="F:ATP hydrolysis activity"/>
    <property type="evidence" value="ECO:0007669"/>
    <property type="project" value="InterPro"/>
</dbReference>
<keyword evidence="9" id="KW-0375">Hydrogen ion transport</keyword>
<dbReference type="FunFam" id="1.20.1110.10:FF:000079">
    <property type="entry name" value="Sodium/potassium-transporting ATPase subunit alpha"/>
    <property type="match status" value="1"/>
</dbReference>
<dbReference type="Proteomes" id="UP000472266">
    <property type="component" value="Chromosome 16"/>
</dbReference>
<keyword evidence="22" id="KW-1185">Reference proteome</keyword>
<dbReference type="SFLD" id="SFLDG00002">
    <property type="entry name" value="C1.7:_P-type_atpase_like"/>
    <property type="match status" value="1"/>
</dbReference>
<evidence type="ECO:0000256" key="19">
    <source>
        <dbReference type="RuleBase" id="RU362084"/>
    </source>
</evidence>
<dbReference type="GO" id="GO:0005886">
    <property type="term" value="C:plasma membrane"/>
    <property type="evidence" value="ECO:0007669"/>
    <property type="project" value="UniProtKB-SubCell"/>
</dbReference>
<evidence type="ECO:0000256" key="5">
    <source>
        <dbReference type="ARBA" id="ARBA00022553"/>
    </source>
</evidence>
<dbReference type="AlphaFoldDB" id="A0A672V732"/>
<feature type="domain" description="Cation-transporting P-type ATPase N-terminal" evidence="20">
    <location>
        <begin position="45"/>
        <end position="119"/>
    </location>
</feature>
<evidence type="ECO:0000256" key="11">
    <source>
        <dbReference type="ARBA" id="ARBA00022840"/>
    </source>
</evidence>
<dbReference type="GO" id="GO:1902600">
    <property type="term" value="P:proton transmembrane transport"/>
    <property type="evidence" value="ECO:0007669"/>
    <property type="project" value="UniProtKB-KW"/>
</dbReference>
<evidence type="ECO:0000256" key="9">
    <source>
        <dbReference type="ARBA" id="ARBA00022781"/>
    </source>
</evidence>
<evidence type="ECO:0000259" key="20">
    <source>
        <dbReference type="SMART" id="SM00831"/>
    </source>
</evidence>
<feature type="transmembrane region" description="Helical" evidence="19">
    <location>
        <begin position="980"/>
        <end position="999"/>
    </location>
</feature>
<keyword evidence="13 19" id="KW-0630">Potassium</keyword>
<keyword evidence="11 19" id="KW-0067">ATP-binding</keyword>
<evidence type="ECO:0000256" key="16">
    <source>
        <dbReference type="ARBA" id="ARBA00023008"/>
    </source>
</evidence>
<evidence type="ECO:0000256" key="7">
    <source>
        <dbReference type="ARBA" id="ARBA00022723"/>
    </source>
</evidence>
<dbReference type="PANTHER" id="PTHR43294">
    <property type="entry name" value="SODIUM/POTASSIUM-TRANSPORTING ATPASE SUBUNIT ALPHA"/>
    <property type="match status" value="1"/>
</dbReference>
<evidence type="ECO:0000256" key="8">
    <source>
        <dbReference type="ARBA" id="ARBA00022741"/>
    </source>
</evidence>
<dbReference type="Gene3D" id="3.40.1110.10">
    <property type="entry name" value="Calcium-transporting ATPase, cytoplasmic domain N"/>
    <property type="match status" value="1"/>
</dbReference>
<dbReference type="InterPro" id="IPR008250">
    <property type="entry name" value="ATPase_P-typ_transduc_dom_A_sf"/>
</dbReference>
<dbReference type="Pfam" id="PF00122">
    <property type="entry name" value="E1-E2_ATPase"/>
    <property type="match status" value="1"/>
</dbReference>
<evidence type="ECO:0000256" key="10">
    <source>
        <dbReference type="ARBA" id="ARBA00022796"/>
    </source>
</evidence>
<dbReference type="FunFam" id="3.40.50.1000:FF:000144">
    <property type="entry name" value="copper-transporting ATPase 1 isoform X2"/>
    <property type="match status" value="1"/>
</dbReference>
<dbReference type="InterPro" id="IPR023299">
    <property type="entry name" value="ATPase_P-typ_cyto_dom_N"/>
</dbReference>
<dbReference type="SUPFAM" id="SSF81660">
    <property type="entry name" value="Metal cation-transporting ATPase, ATP-binding domain N"/>
    <property type="match status" value="1"/>
</dbReference>
<dbReference type="PANTHER" id="PTHR43294:SF1">
    <property type="entry name" value="POTASSIUM-TRANSPORTING ATPASE ALPHA CHAIN 2"/>
    <property type="match status" value="1"/>
</dbReference>
<keyword evidence="7 19" id="KW-0479">Metal-binding</keyword>
<dbReference type="SFLD" id="SFLDS00003">
    <property type="entry name" value="Haloacid_Dehalogenase"/>
    <property type="match status" value="1"/>
</dbReference>
<dbReference type="FunFam" id="3.40.1110.10:FF:000001">
    <property type="entry name" value="Sodium/potassium-transporting ATPase subunit alpha"/>
    <property type="match status" value="1"/>
</dbReference>
<sequence>MAVGCHTGNCIHGSRSRQFEHSPDPEIKMSTFCSLSFSLSFGIQDDHRLSTSELERKYGTSISEGLSSAKAAEILVRDGPNLLTPPKATPEIVKFLKQMIGGFSILLWIGVVFSWISFGIQLAQGAESPFDNLYLGVVLALVVILTGIFAYYQEAKSTNIMASFSKMIPQQALVIRDGEKKELPADQLVVGDVVEIKGGDKIPADIRLIFAQGCKVDNSSLTGESEPQSRSCDFTHENPLETRNIAFYSTTCVEGTATGIVINTGDRTIIGRIASLTSGVGNEKTPIAIEIEHFVYLVAGVAVSIGVLFFIISVSMRYKILDSIIFLIGIIVANVPEGLLATVTVSLSLTAKRMAKKNCLVKNLEAVETLGSTSIICSDKTGTLTQNRMTVAHLWFDNQIYSADTSEDQTSKYAQPFDQSSPSWTALSKIVTLCNRAEFRPGQENLPIMKRVVVGDASETALLKFAEVILGDVMNIRAQKKKVAEIPFNSTNKFQLSIHETDDPNDKRFLLVMKGAPERILERCSTIMINGKEEPLDSEKAEAFQTAYMELGGMGERVLGFCHLYLPENEFPDTYLFDTDSMNFPTSNLCFVGLLSMIDPPRSTVPDAVSKCRSAGIKVIMVTGDHPITAKAIAKSVGIISATSETVEDIAKRLNIPVEQVNREATAAVVNGMELKDMSSQQLDEILCNHSEIVFARTSPQQKLIIVEGCQRQVRGVQGQFPVLSKLCLYSFHSGAVVAVTGDGVNDSPALKKADIGIAMGIAGSDAAKNAADMVLLDDNFASIVTGVEEGRLIFDNLKKTIAYTLTKNIAELCPFLIYIITSIPLPIGTITILFIDLGTDIIPSVALAYEKAESDIMNRRPRNKRKDRLVNEQLAVYSYLQIGALALGAFVTYFTVYAEQGFLPSTLLGVRVNWENNAINDFEDSYGQEWTKYQRTYLQWTGYTAFFVSITIQQVADLIIRKTRRNSIFQQGLFRNKVVWVGIFSQIGIALILTYGLGHVTALNFTPLRFQYWFVAVPFAILIWVYDEVRKLFIRRYPGSK</sequence>
<dbReference type="NCBIfam" id="TIGR01494">
    <property type="entry name" value="ATPase_P-type"/>
    <property type="match status" value="2"/>
</dbReference>
<dbReference type="Ensembl" id="ENSSHBT00005027650.1">
    <property type="protein sequence ID" value="ENSSHBP00005023235.1"/>
    <property type="gene ID" value="ENSSHBG00005017293.1"/>
</dbReference>
<reference evidence="21" key="3">
    <citation type="submission" date="2025-09" db="UniProtKB">
        <authorList>
            <consortium name="Ensembl"/>
        </authorList>
    </citation>
    <scope>IDENTIFICATION</scope>
</reference>
<keyword evidence="4 19" id="KW-0633">Potassium transport</keyword>
<dbReference type="GO" id="GO:0046872">
    <property type="term" value="F:metal ion binding"/>
    <property type="evidence" value="ECO:0007669"/>
    <property type="project" value="UniProtKB-KW"/>
</dbReference>
<dbReference type="GO" id="GO:0030007">
    <property type="term" value="P:intracellular potassium ion homeostasis"/>
    <property type="evidence" value="ECO:0007669"/>
    <property type="project" value="TreeGrafter"/>
</dbReference>
<proteinExistence type="inferred from homology"/>
<comment type="subcellular location">
    <subcellularLocation>
        <location evidence="19">Cell membrane</location>
        <topology evidence="19">Multi-pass membrane protein</topology>
    </subcellularLocation>
    <subcellularLocation>
        <location evidence="1">Endomembrane system</location>
        <topology evidence="1">Multi-pass membrane protein</topology>
    </subcellularLocation>
</comment>
<dbReference type="Gene3D" id="1.20.1110.10">
    <property type="entry name" value="Calcium-transporting ATPase, transmembrane domain"/>
    <property type="match status" value="2"/>
</dbReference>
<evidence type="ECO:0000256" key="3">
    <source>
        <dbReference type="ARBA" id="ARBA00022448"/>
    </source>
</evidence>
<dbReference type="InterPro" id="IPR018303">
    <property type="entry name" value="ATPase_P-typ_P_site"/>
</dbReference>
<dbReference type="Pfam" id="PF00690">
    <property type="entry name" value="Cation_ATPase_N"/>
    <property type="match status" value="1"/>
</dbReference>
<dbReference type="NCBIfam" id="TIGR01106">
    <property type="entry name" value="ATPase-IIC_X-K"/>
    <property type="match status" value="1"/>
</dbReference>
<dbReference type="SUPFAM" id="SSF81665">
    <property type="entry name" value="Calcium ATPase, transmembrane domain M"/>
    <property type="match status" value="1"/>
</dbReference>
<dbReference type="InterPro" id="IPR023214">
    <property type="entry name" value="HAD_sf"/>
</dbReference>
<keyword evidence="3 19" id="KW-0813">Transport</keyword>
<keyword evidence="5" id="KW-0597">Phosphoprotein</keyword>
<keyword evidence="17 19" id="KW-0406">Ion transport</keyword>
<dbReference type="Pfam" id="PF13246">
    <property type="entry name" value="Cation_ATPase"/>
    <property type="match status" value="1"/>
</dbReference>
<keyword evidence="6 19" id="KW-0812">Transmembrane</keyword>
<dbReference type="GO" id="GO:0006883">
    <property type="term" value="P:intracellular sodium ion homeostasis"/>
    <property type="evidence" value="ECO:0007669"/>
    <property type="project" value="TreeGrafter"/>
</dbReference>
<protein>
    <recommendedName>
        <fullName evidence="19">Sodium/potassium-transporting ATPase subunit alpha</fullName>
    </recommendedName>
</protein>
<name>A0A672V732_STRHB</name>
<dbReference type="InterPro" id="IPR023298">
    <property type="entry name" value="ATPase_P-typ_TM_dom_sf"/>
</dbReference>
<keyword evidence="16" id="KW-0186">Copper</keyword>
<dbReference type="SMART" id="SM00831">
    <property type="entry name" value="Cation_ATPase_N"/>
    <property type="match status" value="1"/>
</dbReference>
<dbReference type="GO" id="GO:0012505">
    <property type="term" value="C:endomembrane system"/>
    <property type="evidence" value="ECO:0007669"/>
    <property type="project" value="UniProtKB-SubCell"/>
</dbReference>
<reference evidence="21" key="2">
    <citation type="submission" date="2025-08" db="UniProtKB">
        <authorList>
            <consortium name="Ensembl"/>
        </authorList>
    </citation>
    <scope>IDENTIFICATION</scope>
</reference>
<dbReference type="Pfam" id="PF08282">
    <property type="entry name" value="Hydrolase_3"/>
    <property type="match status" value="1"/>
</dbReference>
<dbReference type="Pfam" id="PF00689">
    <property type="entry name" value="Cation_ATPase_C"/>
    <property type="match status" value="1"/>
</dbReference>
<feature type="transmembrane region" description="Helical" evidence="19">
    <location>
        <begin position="294"/>
        <end position="318"/>
    </location>
</feature>
<dbReference type="GO" id="GO:1990573">
    <property type="term" value="P:potassium ion import across plasma membrane"/>
    <property type="evidence" value="ECO:0007669"/>
    <property type="project" value="TreeGrafter"/>
</dbReference>
<dbReference type="PROSITE" id="PS00154">
    <property type="entry name" value="ATPASE_E1_E2"/>
    <property type="match status" value="1"/>
</dbReference>
<dbReference type="InterPro" id="IPR036412">
    <property type="entry name" value="HAD-like_sf"/>
</dbReference>
<dbReference type="InterPro" id="IPR005775">
    <property type="entry name" value="P-type_ATPase_IIC"/>
</dbReference>
<evidence type="ECO:0000256" key="6">
    <source>
        <dbReference type="ARBA" id="ARBA00022692"/>
    </source>
</evidence>
<keyword evidence="10" id="KW-0187">Copper transport</keyword>
<evidence type="ECO:0000313" key="22">
    <source>
        <dbReference type="Proteomes" id="UP000472266"/>
    </source>
</evidence>
<dbReference type="PRINTS" id="PR00119">
    <property type="entry name" value="CATATPASE"/>
</dbReference>
<evidence type="ECO:0000256" key="1">
    <source>
        <dbReference type="ARBA" id="ARBA00004127"/>
    </source>
</evidence>
<comment type="similarity">
    <text evidence="2 19">Belongs to the cation transport ATPase (P-type) (TC 3.A.3) family. Type IIC subfamily.</text>
</comment>
<gene>
    <name evidence="21" type="primary">ATP12A</name>
</gene>
<dbReference type="SUPFAM" id="SSF81653">
    <property type="entry name" value="Calcium ATPase, transduction domain A"/>
    <property type="match status" value="1"/>
</dbReference>
<dbReference type="GeneTree" id="ENSGT00940000159259"/>
<feature type="transmembrane region" description="Helical" evidence="19">
    <location>
        <begin position="875"/>
        <end position="899"/>
    </location>
</feature>
<dbReference type="GO" id="GO:0005391">
    <property type="term" value="F:P-type sodium:potassium-exchanging transporter activity"/>
    <property type="evidence" value="ECO:0007669"/>
    <property type="project" value="TreeGrafter"/>
</dbReference>
<accession>A0A672V732</accession>
<dbReference type="InterPro" id="IPR006068">
    <property type="entry name" value="ATPase_P-typ_cation-transptr_C"/>
</dbReference>
<keyword evidence="14" id="KW-1278">Translocase</keyword>
<evidence type="ECO:0000313" key="21">
    <source>
        <dbReference type="Ensembl" id="ENSSHBP00005023235.1"/>
    </source>
</evidence>
<evidence type="ECO:0000256" key="2">
    <source>
        <dbReference type="ARBA" id="ARBA00006934"/>
    </source>
</evidence>
<evidence type="ECO:0000256" key="12">
    <source>
        <dbReference type="ARBA" id="ARBA00022842"/>
    </source>
</evidence>
<dbReference type="Gene3D" id="3.40.50.1000">
    <property type="entry name" value="HAD superfamily/HAD-like"/>
    <property type="match status" value="2"/>
</dbReference>
<evidence type="ECO:0000256" key="18">
    <source>
        <dbReference type="ARBA" id="ARBA00023136"/>
    </source>
</evidence>
<dbReference type="InterPro" id="IPR001757">
    <property type="entry name" value="P_typ_ATPase"/>
</dbReference>
<evidence type="ECO:0000256" key="14">
    <source>
        <dbReference type="ARBA" id="ARBA00022967"/>
    </source>
</evidence>
<dbReference type="GO" id="GO:0005524">
    <property type="term" value="F:ATP binding"/>
    <property type="evidence" value="ECO:0007669"/>
    <property type="project" value="UniProtKB-KW"/>
</dbReference>
<feature type="transmembrane region" description="Helical" evidence="19">
    <location>
        <begin position="1011"/>
        <end position="1027"/>
    </location>
</feature>
<dbReference type="InterPro" id="IPR050510">
    <property type="entry name" value="Cation_transp_ATPase_P-type"/>
</dbReference>
<dbReference type="FunFam" id="2.70.150.10:FF:000003">
    <property type="entry name" value="Sodium/potassium-transporting ATPase subunit alpha"/>
    <property type="match status" value="1"/>
</dbReference>
<feature type="transmembrane region" description="Helical" evidence="19">
    <location>
        <begin position="941"/>
        <end position="960"/>
    </location>
</feature>
<organism evidence="21 22">
    <name type="scientific">Strigops habroptila</name>
    <name type="common">Kakapo</name>
    <dbReference type="NCBI Taxonomy" id="2489341"/>
    <lineage>
        <taxon>Eukaryota</taxon>
        <taxon>Metazoa</taxon>
        <taxon>Chordata</taxon>
        <taxon>Craniata</taxon>
        <taxon>Vertebrata</taxon>
        <taxon>Euteleostomi</taxon>
        <taxon>Archelosauria</taxon>
        <taxon>Archosauria</taxon>
        <taxon>Dinosauria</taxon>
        <taxon>Saurischia</taxon>
        <taxon>Theropoda</taxon>
        <taxon>Coelurosauria</taxon>
        <taxon>Aves</taxon>
        <taxon>Neognathae</taxon>
        <taxon>Neoaves</taxon>
        <taxon>Telluraves</taxon>
        <taxon>Australaves</taxon>
        <taxon>Psittaciformes</taxon>
        <taxon>Psittacidae</taxon>
        <taxon>Strigops</taxon>
    </lineage>
</organism>
<keyword evidence="15 19" id="KW-1133">Transmembrane helix</keyword>
<dbReference type="SFLD" id="SFLDF00027">
    <property type="entry name" value="p-type_atpase"/>
    <property type="match status" value="1"/>
</dbReference>
<feature type="transmembrane region" description="Helical" evidence="19">
    <location>
        <begin position="324"/>
        <end position="347"/>
    </location>
</feature>
<dbReference type="InterPro" id="IPR044492">
    <property type="entry name" value="P_typ_ATPase_HD_dom"/>
</dbReference>
<feature type="transmembrane region" description="Helical" evidence="19">
    <location>
        <begin position="133"/>
        <end position="152"/>
    </location>
</feature>
<dbReference type="GO" id="GO:0006825">
    <property type="term" value="P:copper ion transport"/>
    <property type="evidence" value="ECO:0007669"/>
    <property type="project" value="UniProtKB-KW"/>
</dbReference>
<dbReference type="FunFam" id="1.20.1110.10:FF:000095">
    <property type="entry name" value="Sodium/potassium-transporting ATPase subunit alpha-1"/>
    <property type="match status" value="1"/>
</dbReference>
<dbReference type="InterPro" id="IPR059000">
    <property type="entry name" value="ATPase_P-type_domA"/>
</dbReference>
<keyword evidence="8 19" id="KW-0547">Nucleotide-binding</keyword>